<feature type="region of interest" description="Disordered" evidence="1">
    <location>
        <begin position="140"/>
        <end position="205"/>
    </location>
</feature>
<dbReference type="Proteomes" id="UP000263094">
    <property type="component" value="Unassembled WGS sequence"/>
</dbReference>
<feature type="region of interest" description="Disordered" evidence="1">
    <location>
        <begin position="1"/>
        <end position="73"/>
    </location>
</feature>
<feature type="compositionally biased region" description="Basic and acidic residues" evidence="1">
    <location>
        <begin position="181"/>
        <end position="201"/>
    </location>
</feature>
<dbReference type="AlphaFoldDB" id="A0A372M1I1"/>
<organism evidence="2 3">
    <name type="scientific">Streptomyces triticagri</name>
    <dbReference type="NCBI Taxonomy" id="2293568"/>
    <lineage>
        <taxon>Bacteria</taxon>
        <taxon>Bacillati</taxon>
        <taxon>Actinomycetota</taxon>
        <taxon>Actinomycetes</taxon>
        <taxon>Kitasatosporales</taxon>
        <taxon>Streptomycetaceae</taxon>
        <taxon>Streptomyces</taxon>
    </lineage>
</organism>
<evidence type="ECO:0008006" key="4">
    <source>
        <dbReference type="Google" id="ProtNLM"/>
    </source>
</evidence>
<accession>A0A372M1I1</accession>
<gene>
    <name evidence="2" type="ORF">DY218_20660</name>
</gene>
<name>A0A372M1I1_9ACTN</name>
<feature type="compositionally biased region" description="Pro residues" evidence="1">
    <location>
        <begin position="57"/>
        <end position="71"/>
    </location>
</feature>
<feature type="compositionally biased region" description="Low complexity" evidence="1">
    <location>
        <begin position="15"/>
        <end position="31"/>
    </location>
</feature>
<evidence type="ECO:0000313" key="3">
    <source>
        <dbReference type="Proteomes" id="UP000263094"/>
    </source>
</evidence>
<proteinExistence type="predicted"/>
<dbReference type="SUPFAM" id="SSF81995">
    <property type="entry name" value="beta-sandwich domain of Sec23/24"/>
    <property type="match status" value="1"/>
</dbReference>
<evidence type="ECO:0000313" key="2">
    <source>
        <dbReference type="EMBL" id="RFU84806.1"/>
    </source>
</evidence>
<dbReference type="RefSeq" id="WP_128557572.1">
    <property type="nucleotide sequence ID" value="NZ_QUAK01000112.1"/>
</dbReference>
<evidence type="ECO:0000256" key="1">
    <source>
        <dbReference type="SAM" id="MobiDB-lite"/>
    </source>
</evidence>
<comment type="caution">
    <text evidence="2">The sequence shown here is derived from an EMBL/GenBank/DDBJ whole genome shotgun (WGS) entry which is preliminary data.</text>
</comment>
<dbReference type="OrthoDB" id="4515152at2"/>
<reference evidence="2 3" key="1">
    <citation type="submission" date="2018-08" db="EMBL/GenBank/DDBJ databases">
        <title>Isolation, diversity and antifungal activity of Actinobacteria from wheat.</title>
        <authorList>
            <person name="Han C."/>
        </authorList>
    </citation>
    <scope>NUCLEOTIDE SEQUENCE [LARGE SCALE GENOMIC DNA]</scope>
    <source>
        <strain evidence="2 3">NEAU-YY421</strain>
    </source>
</reference>
<feature type="compositionally biased region" description="Basic and acidic residues" evidence="1">
    <location>
        <begin position="140"/>
        <end position="168"/>
    </location>
</feature>
<dbReference type="EMBL" id="QUAK01000112">
    <property type="protein sequence ID" value="RFU84806.1"/>
    <property type="molecule type" value="Genomic_DNA"/>
</dbReference>
<protein>
    <recommendedName>
        <fullName evidence="4">DUF3558 domain-containing protein</fullName>
    </recommendedName>
</protein>
<keyword evidence="3" id="KW-1185">Reference proteome</keyword>
<sequence length="291" mass="30950">MSIPNPYGQSSDPHAGPNPYAQQPPQASQAPGTNPYQQAPGAVSPHPYAAQPSQPGGYPPPPGGPGAPPPGTRRSAPSWLWALGGVVVASAVWGGLLLTGTVGSGSGSGDADFAGNAFQKNLCSTVELKAIQKRYALKTSDDGETRFASRQPGLDRSHCGRPVEDRKPGGGSTSTYIHTTAEWHKKTDPKGEFESRQRGYEDQSEDTYAYETEEVGGIGDEAYLIAERRGDDKDTLGGMTLAVREGHFTFEMRWSWFAGSSENRADPPSEEAVEKMLRADVKSALAAMKQG</sequence>